<keyword evidence="7 17" id="KW-0812">Transmembrane</keyword>
<dbReference type="PANTHER" id="PTHR15458">
    <property type="entry name" value="PHOSPHATIDYLETHANOLAMINE N-METHYLTRANSFERASE"/>
    <property type="match status" value="1"/>
</dbReference>
<evidence type="ECO:0000256" key="9">
    <source>
        <dbReference type="ARBA" id="ARBA00022989"/>
    </source>
</evidence>
<evidence type="ECO:0000256" key="2">
    <source>
        <dbReference type="ARBA" id="ARBA00005189"/>
    </source>
</evidence>
<evidence type="ECO:0000256" key="14">
    <source>
        <dbReference type="ARBA" id="ARBA00023264"/>
    </source>
</evidence>
<dbReference type="GO" id="GO:0005789">
    <property type="term" value="C:endoplasmic reticulum membrane"/>
    <property type="evidence" value="ECO:0007669"/>
    <property type="project" value="UniProtKB-SubCell"/>
</dbReference>
<feature type="intramembrane region" description="Helical" evidence="17">
    <location>
        <begin position="24"/>
        <end position="44"/>
    </location>
</feature>
<feature type="topological domain" description="Cytoplasmic" evidence="17">
    <location>
        <begin position="188"/>
        <end position="209"/>
    </location>
</feature>
<feature type="topological domain" description="Lumenal" evidence="17">
    <location>
        <begin position="1"/>
        <end position="23"/>
    </location>
</feature>
<protein>
    <recommendedName>
        <fullName evidence="17">Phosphatidyl-N-methylethanolamine N-methyltransferase</fullName>
        <ecNumber evidence="17">2.1.1.71</ecNumber>
    </recommendedName>
    <alternativeName>
        <fullName evidence="17">Phospholipid methyltransferase</fullName>
        <shortName evidence="17">PLMT</shortName>
    </alternativeName>
</protein>
<evidence type="ECO:0000256" key="1">
    <source>
        <dbReference type="ARBA" id="ARBA00004969"/>
    </source>
</evidence>
<dbReference type="PIRSF" id="PIRSF005444">
    <property type="entry name" value="PEMT"/>
    <property type="match status" value="1"/>
</dbReference>
<keyword evidence="12 17" id="KW-0472">Membrane</keyword>
<keyword evidence="6 17" id="KW-0949">S-adenosyl-L-methionine</keyword>
<comment type="similarity">
    <text evidence="17">Belongs to the class VI-like SAM-binding methyltransferase superfamily. PEMT/PEM2 methyltransferase family.</text>
</comment>
<evidence type="ECO:0000256" key="3">
    <source>
        <dbReference type="ARBA" id="ARBA00022516"/>
    </source>
</evidence>
<evidence type="ECO:0000256" key="11">
    <source>
        <dbReference type="ARBA" id="ARBA00023128"/>
    </source>
</evidence>
<reference evidence="19 20" key="1">
    <citation type="submission" date="2009-11" db="EMBL/GenBank/DDBJ databases">
        <title>Annotation of Allomyces macrogynus ATCC 38327.</title>
        <authorList>
            <consortium name="The Broad Institute Genome Sequencing Platform"/>
            <person name="Russ C."/>
            <person name="Cuomo C."/>
            <person name="Burger G."/>
            <person name="Gray M.W."/>
            <person name="Holland P.W.H."/>
            <person name="King N."/>
            <person name="Lang F.B.F."/>
            <person name="Roger A.J."/>
            <person name="Ruiz-Trillo I."/>
            <person name="Young S.K."/>
            <person name="Zeng Q."/>
            <person name="Gargeya S."/>
            <person name="Fitzgerald M."/>
            <person name="Haas B."/>
            <person name="Abouelleil A."/>
            <person name="Alvarado L."/>
            <person name="Arachchi H.M."/>
            <person name="Berlin A."/>
            <person name="Chapman S.B."/>
            <person name="Gearin G."/>
            <person name="Goldberg J."/>
            <person name="Griggs A."/>
            <person name="Gujja S."/>
            <person name="Hansen M."/>
            <person name="Heiman D."/>
            <person name="Howarth C."/>
            <person name="Larimer J."/>
            <person name="Lui A."/>
            <person name="MacDonald P.J.P."/>
            <person name="McCowen C."/>
            <person name="Montmayeur A."/>
            <person name="Murphy C."/>
            <person name="Neiman D."/>
            <person name="Pearson M."/>
            <person name="Priest M."/>
            <person name="Roberts A."/>
            <person name="Saif S."/>
            <person name="Shea T."/>
            <person name="Sisk P."/>
            <person name="Stolte C."/>
            <person name="Sykes S."/>
            <person name="Wortman J."/>
            <person name="Nusbaum C."/>
            <person name="Birren B."/>
        </authorList>
    </citation>
    <scope>NUCLEOTIDE SEQUENCE [LARGE SCALE GENOMIC DNA]</scope>
    <source>
        <strain evidence="19 20">ATCC 38327</strain>
    </source>
</reference>
<dbReference type="Gene3D" id="1.20.120.1630">
    <property type="match status" value="1"/>
</dbReference>
<evidence type="ECO:0000256" key="17">
    <source>
        <dbReference type="HAMAP-Rule" id="MF_03216"/>
    </source>
</evidence>
<keyword evidence="3 17" id="KW-0444">Lipid biosynthesis</keyword>
<feature type="transmembrane region" description="Helical" evidence="18">
    <location>
        <begin position="94"/>
        <end position="114"/>
    </location>
</feature>
<proteinExistence type="inferred from homology"/>
<comment type="subcellular location">
    <subcellularLocation>
        <location evidence="17">Endoplasmic reticulum membrane</location>
        <topology evidence="17">Multi-pass membrane protein</topology>
    </subcellularLocation>
    <subcellularLocation>
        <location evidence="17">Mitochondrion membrane</location>
        <topology evidence="17">Multi-pass membrane protein</topology>
    </subcellularLocation>
</comment>
<reference evidence="20" key="2">
    <citation type="submission" date="2009-11" db="EMBL/GenBank/DDBJ databases">
        <title>The Genome Sequence of Allomyces macrogynus strain ATCC 38327.</title>
        <authorList>
            <consortium name="The Broad Institute Genome Sequencing Platform"/>
            <person name="Russ C."/>
            <person name="Cuomo C."/>
            <person name="Shea T."/>
            <person name="Young S.K."/>
            <person name="Zeng Q."/>
            <person name="Koehrsen M."/>
            <person name="Haas B."/>
            <person name="Borodovsky M."/>
            <person name="Guigo R."/>
            <person name="Alvarado L."/>
            <person name="Berlin A."/>
            <person name="Borenstein D."/>
            <person name="Chen Z."/>
            <person name="Engels R."/>
            <person name="Freedman E."/>
            <person name="Gellesch M."/>
            <person name="Goldberg J."/>
            <person name="Griggs A."/>
            <person name="Gujja S."/>
            <person name="Heiman D."/>
            <person name="Hepburn T."/>
            <person name="Howarth C."/>
            <person name="Jen D."/>
            <person name="Larson L."/>
            <person name="Lewis B."/>
            <person name="Mehta T."/>
            <person name="Park D."/>
            <person name="Pearson M."/>
            <person name="Roberts A."/>
            <person name="Saif S."/>
            <person name="Shenoy N."/>
            <person name="Sisk P."/>
            <person name="Stolte C."/>
            <person name="Sykes S."/>
            <person name="Walk T."/>
            <person name="White J."/>
            <person name="Yandava C."/>
            <person name="Burger G."/>
            <person name="Gray M.W."/>
            <person name="Holland P.W.H."/>
            <person name="King N."/>
            <person name="Lang F.B.F."/>
            <person name="Roger A.J."/>
            <person name="Ruiz-Trillo I."/>
            <person name="Lander E."/>
            <person name="Nusbaum C."/>
        </authorList>
    </citation>
    <scope>NUCLEOTIDE SEQUENCE [LARGE SCALE GENOMIC DNA]</scope>
    <source>
        <strain evidence="20">ATCC 38327</strain>
    </source>
</reference>
<comment type="catalytic activity">
    <reaction evidence="15">
        <text>a 1,2-diacyl-sn-glycero-3-phospho-N,N-dimethylethanolamine + S-adenosyl-L-methionine = a 1,2-diacyl-sn-glycero-3-phosphocholine + S-adenosyl-L-homocysteine + H(+)</text>
        <dbReference type="Rhea" id="RHEA:32739"/>
        <dbReference type="ChEBI" id="CHEBI:15378"/>
        <dbReference type="ChEBI" id="CHEBI:57643"/>
        <dbReference type="ChEBI" id="CHEBI:57856"/>
        <dbReference type="ChEBI" id="CHEBI:59789"/>
        <dbReference type="ChEBI" id="CHEBI:64572"/>
        <dbReference type="EC" id="2.1.1.71"/>
    </reaction>
</comment>
<dbReference type="PANTHER" id="PTHR15458:SF5">
    <property type="entry name" value="PHOSPHATIDYLETHANOLAMINE N-METHYLTRANSFERASE"/>
    <property type="match status" value="1"/>
</dbReference>
<dbReference type="GO" id="GO:0031966">
    <property type="term" value="C:mitochondrial membrane"/>
    <property type="evidence" value="ECO:0007669"/>
    <property type="project" value="UniProtKB-SubCell"/>
</dbReference>
<keyword evidence="8 17" id="KW-0256">Endoplasmic reticulum</keyword>
<keyword evidence="10 17" id="KW-0443">Lipid metabolism</keyword>
<dbReference type="HAMAP" id="MF_03216">
    <property type="entry name" value="PLMT"/>
    <property type="match status" value="1"/>
</dbReference>
<evidence type="ECO:0000256" key="6">
    <source>
        <dbReference type="ARBA" id="ARBA00022691"/>
    </source>
</evidence>
<dbReference type="eggNOG" id="KOG4142">
    <property type="taxonomic scope" value="Eukaryota"/>
</dbReference>
<evidence type="ECO:0000256" key="10">
    <source>
        <dbReference type="ARBA" id="ARBA00023098"/>
    </source>
</evidence>
<evidence type="ECO:0000256" key="15">
    <source>
        <dbReference type="ARBA" id="ARBA00051252"/>
    </source>
</evidence>
<keyword evidence="14 17" id="KW-1208">Phospholipid metabolism</keyword>
<keyword evidence="4 17" id="KW-0489">Methyltransferase</keyword>
<dbReference type="FunFam" id="1.20.120.1630:FF:000005">
    <property type="entry name" value="Phosphatidylethanolamine N-methyltransferase"/>
    <property type="match status" value="1"/>
</dbReference>
<dbReference type="OrthoDB" id="8300106at2759"/>
<evidence type="ECO:0000256" key="18">
    <source>
        <dbReference type="SAM" id="Phobius"/>
    </source>
</evidence>
<comment type="pathway">
    <text evidence="2">Lipid metabolism.</text>
</comment>
<organism evidence="19 20">
    <name type="scientific">Allomyces macrogynus (strain ATCC 38327)</name>
    <name type="common">Allomyces javanicus var. macrogynus</name>
    <dbReference type="NCBI Taxonomy" id="578462"/>
    <lineage>
        <taxon>Eukaryota</taxon>
        <taxon>Fungi</taxon>
        <taxon>Fungi incertae sedis</taxon>
        <taxon>Blastocladiomycota</taxon>
        <taxon>Blastocladiomycetes</taxon>
        <taxon>Blastocladiales</taxon>
        <taxon>Blastocladiaceae</taxon>
        <taxon>Allomyces</taxon>
    </lineage>
</organism>
<dbReference type="GO" id="GO:0032259">
    <property type="term" value="P:methylation"/>
    <property type="evidence" value="ECO:0007669"/>
    <property type="project" value="UniProtKB-KW"/>
</dbReference>
<evidence type="ECO:0000256" key="16">
    <source>
        <dbReference type="ARBA" id="ARBA00052459"/>
    </source>
</evidence>
<feature type="topological domain" description="Lumenal" evidence="17">
    <location>
        <begin position="45"/>
        <end position="56"/>
    </location>
</feature>
<dbReference type="EC" id="2.1.1.71" evidence="17"/>
<evidence type="ECO:0000256" key="13">
    <source>
        <dbReference type="ARBA" id="ARBA00023209"/>
    </source>
</evidence>
<dbReference type="Pfam" id="PF04191">
    <property type="entry name" value="PEMT"/>
    <property type="match status" value="1"/>
</dbReference>
<comment type="caution">
    <text evidence="17">Lacks conserved residue(s) required for the propagation of feature annotation.</text>
</comment>
<evidence type="ECO:0000256" key="12">
    <source>
        <dbReference type="ARBA" id="ARBA00023136"/>
    </source>
</evidence>
<evidence type="ECO:0000256" key="7">
    <source>
        <dbReference type="ARBA" id="ARBA00022692"/>
    </source>
</evidence>
<evidence type="ECO:0000256" key="5">
    <source>
        <dbReference type="ARBA" id="ARBA00022679"/>
    </source>
</evidence>
<dbReference type="EMBL" id="GG745347">
    <property type="protein sequence ID" value="KNE65519.1"/>
    <property type="molecule type" value="Genomic_DNA"/>
</dbReference>
<feature type="transmembrane region" description="Helical" evidence="18">
    <location>
        <begin position="176"/>
        <end position="198"/>
    </location>
</feature>
<evidence type="ECO:0000256" key="4">
    <source>
        <dbReference type="ARBA" id="ARBA00022603"/>
    </source>
</evidence>
<feature type="topological domain" description="Lumenal" evidence="17">
    <location>
        <begin position="124"/>
        <end position="166"/>
    </location>
</feature>
<dbReference type="PROSITE" id="PS51599">
    <property type="entry name" value="SAM_PEMT_PEM2"/>
    <property type="match status" value="1"/>
</dbReference>
<feature type="transmembrane region" description="Helical" evidence="18">
    <location>
        <begin position="26"/>
        <end position="44"/>
    </location>
</feature>
<sequence length="209" mass="22915">MTIAARTSVTLPGTDTTILDLTPPSLWLALGSIAFNPTFWNIVARREHRTHWLTRVFGGAYPGCYALAFTIFTLGLLRDYLYAVALDDQPALDFGLAGAVGGTLCLAVGNVLVLSSMWRLGVTGTYLGDYFGILMNERVTAFPFNTMENPMYNGSTLCFLGTALWKGSPAGILISVYVYIVYLLALAYEGPFTAAIYAKRDKERRAKKE</sequence>
<feature type="binding site" evidence="17">
    <location>
        <begin position="189"/>
        <end position="190"/>
    </location>
    <ligand>
        <name>S-adenosyl-L-methionine</name>
        <dbReference type="ChEBI" id="CHEBI:59789"/>
    </ligand>
</feature>
<dbReference type="Proteomes" id="UP000054350">
    <property type="component" value="Unassembled WGS sequence"/>
</dbReference>
<keyword evidence="9 17" id="KW-1133">Transmembrane helix</keyword>
<feature type="binding site" evidence="17">
    <location>
        <begin position="107"/>
        <end position="109"/>
    </location>
    <ligand>
        <name>S-adenosyl-L-methionine</name>
        <dbReference type="ChEBI" id="CHEBI:59789"/>
    </ligand>
</feature>
<dbReference type="InterPro" id="IPR007318">
    <property type="entry name" value="Phopholipid_MeTrfase"/>
</dbReference>
<keyword evidence="20" id="KW-1185">Reference proteome</keyword>
<feature type="transmembrane region" description="Helical" evidence="18">
    <location>
        <begin position="126"/>
        <end position="144"/>
    </location>
</feature>
<dbReference type="STRING" id="578462.A0A0L0ST60"/>
<name>A0A0L0ST60_ALLM3</name>
<accession>A0A0L0ST60</accession>
<dbReference type="UniPathway" id="UPA00753"/>
<evidence type="ECO:0000313" key="20">
    <source>
        <dbReference type="Proteomes" id="UP000054350"/>
    </source>
</evidence>
<evidence type="ECO:0000256" key="8">
    <source>
        <dbReference type="ARBA" id="ARBA00022824"/>
    </source>
</evidence>
<dbReference type="GO" id="GO:0006656">
    <property type="term" value="P:phosphatidylcholine biosynthetic process"/>
    <property type="evidence" value="ECO:0007669"/>
    <property type="project" value="UniProtKB-UniRule"/>
</dbReference>
<keyword evidence="5 17" id="KW-0808">Transferase</keyword>
<keyword evidence="13 17" id="KW-0594">Phospholipid biosynthesis</keyword>
<comment type="pathway">
    <text evidence="1 17">Phospholipid metabolism; phosphatidylcholine biosynthesis.</text>
</comment>
<comment type="function">
    <text evidence="17">Catalyzes the second two steps of the methylation pathway of phosphatidylcholine biosynthesis, the SAM-dependent methylation of phosphatidylmonomethylethanolamine (PMME) to phosphatidyldimethylethanolamine (PDME) and of PDME to phosphatidylcholine (PC).</text>
</comment>
<comment type="catalytic activity">
    <reaction evidence="16 17">
        <text>a 1,2-diacyl-sn-glycero-3-phospho-N-methylethanolamine + S-adenosyl-L-methionine = a 1,2-diacyl-sn-glycero-3-phospho-N,N-dimethylethanolamine + S-adenosyl-L-homocysteine + H(+)</text>
        <dbReference type="Rhea" id="RHEA:32735"/>
        <dbReference type="ChEBI" id="CHEBI:15378"/>
        <dbReference type="ChEBI" id="CHEBI:57856"/>
        <dbReference type="ChEBI" id="CHEBI:59789"/>
        <dbReference type="ChEBI" id="CHEBI:64572"/>
        <dbReference type="ChEBI" id="CHEBI:64573"/>
        <dbReference type="EC" id="2.1.1.71"/>
    </reaction>
</comment>
<dbReference type="VEuPathDB" id="FungiDB:AMAG_11137"/>
<keyword evidence="11 17" id="KW-0496">Mitochondrion</keyword>
<dbReference type="AlphaFoldDB" id="A0A0L0ST60"/>
<dbReference type="InterPro" id="IPR024960">
    <property type="entry name" value="PEMT/MFAP"/>
</dbReference>
<dbReference type="OMA" id="MCRSEYR"/>
<gene>
    <name evidence="19" type="ORF">AMAG_11137</name>
</gene>
<feature type="transmembrane region" description="Helical" evidence="18">
    <location>
        <begin position="56"/>
        <end position="74"/>
    </location>
</feature>
<evidence type="ECO:0000313" key="19">
    <source>
        <dbReference type="EMBL" id="KNE65519.1"/>
    </source>
</evidence>
<dbReference type="GO" id="GO:0000773">
    <property type="term" value="F:phosphatidyl-N-methylethanolamine N-methyltransferase activity"/>
    <property type="evidence" value="ECO:0007669"/>
    <property type="project" value="UniProtKB-UniRule"/>
</dbReference>